<dbReference type="STRING" id="930991.A0A0D0DHG5"/>
<dbReference type="AlphaFoldDB" id="A0A0D0DHG5"/>
<accession>A0A0D0DHG5</accession>
<sequence>MPTLHHDLLSALGKLSSDYVSGLQDLSLFIRLSCIARPFIQLNMDDITLPPLNLPSEVERLLISVFRQDITFVQECWALLKAVIWSQEEFSPTAEEIELYNVHGLVHGIAFSDLFPSARVCLIHGC</sequence>
<dbReference type="EMBL" id="KN825911">
    <property type="protein sequence ID" value="KIK80879.1"/>
    <property type="molecule type" value="Genomic_DNA"/>
</dbReference>
<keyword evidence="2" id="KW-1185">Reference proteome</keyword>
<reference evidence="2" key="2">
    <citation type="submission" date="2015-01" db="EMBL/GenBank/DDBJ databases">
        <title>Evolutionary Origins and Diversification of the Mycorrhizal Mutualists.</title>
        <authorList>
            <consortium name="DOE Joint Genome Institute"/>
            <consortium name="Mycorrhizal Genomics Consortium"/>
            <person name="Kohler A."/>
            <person name="Kuo A."/>
            <person name="Nagy L.G."/>
            <person name="Floudas D."/>
            <person name="Copeland A."/>
            <person name="Barry K.W."/>
            <person name="Cichocki N."/>
            <person name="Veneault-Fourrey C."/>
            <person name="LaButti K."/>
            <person name="Lindquist E.A."/>
            <person name="Lipzen A."/>
            <person name="Lundell T."/>
            <person name="Morin E."/>
            <person name="Murat C."/>
            <person name="Riley R."/>
            <person name="Ohm R."/>
            <person name="Sun H."/>
            <person name="Tunlid A."/>
            <person name="Henrissat B."/>
            <person name="Grigoriev I.V."/>
            <person name="Hibbett D.S."/>
            <person name="Martin F."/>
        </authorList>
    </citation>
    <scope>NUCLEOTIDE SEQUENCE [LARGE SCALE GENOMIC DNA]</scope>
    <source>
        <strain evidence="2">Ve08.2h10</strain>
    </source>
</reference>
<feature type="non-terminal residue" evidence="1">
    <location>
        <position position="1"/>
    </location>
</feature>
<evidence type="ECO:0000313" key="1">
    <source>
        <dbReference type="EMBL" id="KIK80879.1"/>
    </source>
</evidence>
<dbReference type="InParanoid" id="A0A0D0DHG5"/>
<organism evidence="1 2">
    <name type="scientific">Paxillus rubicundulus Ve08.2h10</name>
    <dbReference type="NCBI Taxonomy" id="930991"/>
    <lineage>
        <taxon>Eukaryota</taxon>
        <taxon>Fungi</taxon>
        <taxon>Dikarya</taxon>
        <taxon>Basidiomycota</taxon>
        <taxon>Agaricomycotina</taxon>
        <taxon>Agaricomycetes</taxon>
        <taxon>Agaricomycetidae</taxon>
        <taxon>Boletales</taxon>
        <taxon>Paxilineae</taxon>
        <taxon>Paxillaceae</taxon>
        <taxon>Paxillus</taxon>
    </lineage>
</organism>
<protein>
    <submittedName>
        <fullName evidence="1">Uncharacterized protein</fullName>
    </submittedName>
</protein>
<gene>
    <name evidence="1" type="ORF">PAXRUDRAFT_214240</name>
</gene>
<dbReference type="Proteomes" id="UP000054538">
    <property type="component" value="Unassembled WGS sequence"/>
</dbReference>
<evidence type="ECO:0000313" key="2">
    <source>
        <dbReference type="Proteomes" id="UP000054538"/>
    </source>
</evidence>
<proteinExistence type="predicted"/>
<reference evidence="1 2" key="1">
    <citation type="submission" date="2014-04" db="EMBL/GenBank/DDBJ databases">
        <authorList>
            <consortium name="DOE Joint Genome Institute"/>
            <person name="Kuo A."/>
            <person name="Kohler A."/>
            <person name="Jargeat P."/>
            <person name="Nagy L.G."/>
            <person name="Floudas D."/>
            <person name="Copeland A."/>
            <person name="Barry K.W."/>
            <person name="Cichocki N."/>
            <person name="Veneault-Fourrey C."/>
            <person name="LaButti K."/>
            <person name="Lindquist E.A."/>
            <person name="Lipzen A."/>
            <person name="Lundell T."/>
            <person name="Morin E."/>
            <person name="Murat C."/>
            <person name="Sun H."/>
            <person name="Tunlid A."/>
            <person name="Henrissat B."/>
            <person name="Grigoriev I.V."/>
            <person name="Hibbett D.S."/>
            <person name="Martin F."/>
            <person name="Nordberg H.P."/>
            <person name="Cantor M.N."/>
            <person name="Hua S.X."/>
        </authorList>
    </citation>
    <scope>NUCLEOTIDE SEQUENCE [LARGE SCALE GENOMIC DNA]</scope>
    <source>
        <strain evidence="1 2">Ve08.2h10</strain>
    </source>
</reference>
<dbReference type="OrthoDB" id="2501483at2759"/>
<dbReference type="HOGENOM" id="CLU_1982268_0_0_1"/>
<name>A0A0D0DHG5_9AGAM</name>